<dbReference type="InterPro" id="IPR040758">
    <property type="entry name" value="PrmC_N"/>
</dbReference>
<keyword evidence="3 8" id="KW-0808">Transferase</keyword>
<gene>
    <name evidence="8" type="primary">prmC</name>
    <name evidence="8" type="ORF">IDM49_04605</name>
</gene>
<dbReference type="KEGG" id="rter:IDM49_04605"/>
<evidence type="ECO:0000256" key="5">
    <source>
        <dbReference type="ARBA" id="ARBA00048391"/>
    </source>
</evidence>
<dbReference type="PROSITE" id="PS00092">
    <property type="entry name" value="N6_MTASE"/>
    <property type="match status" value="1"/>
</dbReference>
<dbReference type="PANTHER" id="PTHR18895">
    <property type="entry name" value="HEMK METHYLTRANSFERASE"/>
    <property type="match status" value="1"/>
</dbReference>
<dbReference type="SUPFAM" id="SSF53335">
    <property type="entry name" value="S-adenosyl-L-methionine-dependent methyltransferases"/>
    <property type="match status" value="1"/>
</dbReference>
<evidence type="ECO:0000256" key="4">
    <source>
        <dbReference type="ARBA" id="ARBA00022691"/>
    </source>
</evidence>
<dbReference type="InterPro" id="IPR050320">
    <property type="entry name" value="N5-glutamine_MTase"/>
</dbReference>
<evidence type="ECO:0000256" key="3">
    <source>
        <dbReference type="ARBA" id="ARBA00022679"/>
    </source>
</evidence>
<evidence type="ECO:0000256" key="2">
    <source>
        <dbReference type="ARBA" id="ARBA00022603"/>
    </source>
</evidence>
<dbReference type="Pfam" id="PF17827">
    <property type="entry name" value="PrmC_N"/>
    <property type="match status" value="1"/>
</dbReference>
<dbReference type="InterPro" id="IPR002052">
    <property type="entry name" value="DNA_methylase_N6_adenine_CS"/>
</dbReference>
<dbReference type="InterPro" id="IPR004556">
    <property type="entry name" value="HemK-like"/>
</dbReference>
<dbReference type="InterPro" id="IPR007848">
    <property type="entry name" value="Small_mtfrase_dom"/>
</dbReference>
<dbReference type="InterPro" id="IPR019874">
    <property type="entry name" value="RF_methyltr_PrmC"/>
</dbReference>
<evidence type="ECO:0000313" key="8">
    <source>
        <dbReference type="EMBL" id="QNV38546.1"/>
    </source>
</evidence>
<feature type="domain" description="Methyltransferase small" evidence="6">
    <location>
        <begin position="109"/>
        <end position="204"/>
    </location>
</feature>
<dbReference type="PANTHER" id="PTHR18895:SF74">
    <property type="entry name" value="MTRF1L RELEASE FACTOR GLUTAMINE METHYLTRANSFERASE"/>
    <property type="match status" value="1"/>
</dbReference>
<dbReference type="CDD" id="cd02440">
    <property type="entry name" value="AdoMet_MTases"/>
    <property type="match status" value="1"/>
</dbReference>
<dbReference type="RefSeq" id="WP_190725191.1">
    <property type="nucleotide sequence ID" value="NZ_CP061539.1"/>
</dbReference>
<dbReference type="AlphaFoldDB" id="A0A7H2BFV0"/>
<keyword evidence="9" id="KW-1185">Reference proteome</keyword>
<dbReference type="GO" id="GO:0102559">
    <property type="term" value="F:peptide chain release factor N(5)-glutamine methyltransferase activity"/>
    <property type="evidence" value="ECO:0007669"/>
    <property type="project" value="UniProtKB-EC"/>
</dbReference>
<dbReference type="GO" id="GO:0032259">
    <property type="term" value="P:methylation"/>
    <property type="evidence" value="ECO:0007669"/>
    <property type="project" value="UniProtKB-KW"/>
</dbReference>
<evidence type="ECO:0000313" key="9">
    <source>
        <dbReference type="Proteomes" id="UP000516404"/>
    </source>
</evidence>
<dbReference type="Gene3D" id="1.10.8.10">
    <property type="entry name" value="DNA helicase RuvA subunit, C-terminal domain"/>
    <property type="match status" value="1"/>
</dbReference>
<keyword evidence="2 8" id="KW-0489">Methyltransferase</keyword>
<protein>
    <recommendedName>
        <fullName evidence="1">peptide chain release factor N(5)-glutamine methyltransferase</fullName>
        <ecNumber evidence="1">2.1.1.297</ecNumber>
    </recommendedName>
</protein>
<dbReference type="Pfam" id="PF05175">
    <property type="entry name" value="MTS"/>
    <property type="match status" value="1"/>
</dbReference>
<dbReference type="Gene3D" id="3.40.50.150">
    <property type="entry name" value="Vaccinia Virus protein VP39"/>
    <property type="match status" value="1"/>
</dbReference>
<dbReference type="NCBIfam" id="TIGR00536">
    <property type="entry name" value="hemK_fam"/>
    <property type="match status" value="1"/>
</dbReference>
<dbReference type="GeneID" id="96623506"/>
<comment type="catalytic activity">
    <reaction evidence="5">
        <text>L-glutaminyl-[peptide chain release factor] + S-adenosyl-L-methionine = N(5)-methyl-L-glutaminyl-[peptide chain release factor] + S-adenosyl-L-homocysteine + H(+)</text>
        <dbReference type="Rhea" id="RHEA:42896"/>
        <dbReference type="Rhea" id="RHEA-COMP:10271"/>
        <dbReference type="Rhea" id="RHEA-COMP:10272"/>
        <dbReference type="ChEBI" id="CHEBI:15378"/>
        <dbReference type="ChEBI" id="CHEBI:30011"/>
        <dbReference type="ChEBI" id="CHEBI:57856"/>
        <dbReference type="ChEBI" id="CHEBI:59789"/>
        <dbReference type="ChEBI" id="CHEBI:61891"/>
        <dbReference type="EC" id="2.1.1.297"/>
    </reaction>
</comment>
<dbReference type="NCBIfam" id="TIGR03534">
    <property type="entry name" value="RF_mod_PrmC"/>
    <property type="match status" value="1"/>
</dbReference>
<evidence type="ECO:0000259" key="7">
    <source>
        <dbReference type="Pfam" id="PF17827"/>
    </source>
</evidence>
<evidence type="ECO:0000259" key="6">
    <source>
        <dbReference type="Pfam" id="PF05175"/>
    </source>
</evidence>
<name>A0A7H2BFV0_9MICC</name>
<dbReference type="Proteomes" id="UP000516404">
    <property type="component" value="Chromosome"/>
</dbReference>
<dbReference type="InterPro" id="IPR029063">
    <property type="entry name" value="SAM-dependent_MTases_sf"/>
</dbReference>
<reference evidence="8 9" key="1">
    <citation type="submission" date="2020-09" db="EMBL/GenBank/DDBJ databases">
        <title>Investigation of environmental microbes.</title>
        <authorList>
            <person name="Ou Y."/>
            <person name="Kang Q."/>
        </authorList>
    </citation>
    <scope>NUCLEOTIDE SEQUENCE [LARGE SCALE GENOMIC DNA]</scope>
    <source>
        <strain evidence="8 9">KJZ-14</strain>
    </source>
</reference>
<evidence type="ECO:0000256" key="1">
    <source>
        <dbReference type="ARBA" id="ARBA00012771"/>
    </source>
</evidence>
<proteinExistence type="predicted"/>
<sequence>MSDFVYQPGEELDSALRRAGAYLQSAGIDSGFVDAQLIAAHLVSSELGEDVSRGRIQSMALTGTAVPAGFAELVSERGARVPLQHLTGQAYFRHLTLRVGPGVFTPRPETELLVDHVLDYMRFRSLENPVVVDLCTGSGAIAASVATEIPGSQVFAVELSEDACAWAALNLEPVGVQLVQGDATDALEHLVGEVDVVVTNPPYIPNGAVPKDPEVRDHDPHLALFGGSEDGMKIPSAIANRAYQLLKPGGFAIMEHAETQRELAASLFKNLGFTGVQSIDDLAGKPRHTAGRKPLG</sequence>
<accession>A0A7H2BFV0</accession>
<dbReference type="GO" id="GO:0003676">
    <property type="term" value="F:nucleic acid binding"/>
    <property type="evidence" value="ECO:0007669"/>
    <property type="project" value="InterPro"/>
</dbReference>
<dbReference type="EMBL" id="CP061539">
    <property type="protein sequence ID" value="QNV38546.1"/>
    <property type="molecule type" value="Genomic_DNA"/>
</dbReference>
<organism evidence="8 9">
    <name type="scientific">Rothia terrae</name>
    <dbReference type="NCBI Taxonomy" id="396015"/>
    <lineage>
        <taxon>Bacteria</taxon>
        <taxon>Bacillati</taxon>
        <taxon>Actinomycetota</taxon>
        <taxon>Actinomycetes</taxon>
        <taxon>Micrococcales</taxon>
        <taxon>Micrococcaceae</taxon>
        <taxon>Rothia</taxon>
    </lineage>
</organism>
<keyword evidence="4" id="KW-0949">S-adenosyl-L-methionine</keyword>
<feature type="domain" description="Release factor glutamine methyltransferase N-terminal" evidence="7">
    <location>
        <begin position="15"/>
        <end position="88"/>
    </location>
</feature>
<dbReference type="EC" id="2.1.1.297" evidence="1"/>